<feature type="domain" description="EamA" evidence="8">
    <location>
        <begin position="153"/>
        <end position="286"/>
    </location>
</feature>
<dbReference type="InterPro" id="IPR050638">
    <property type="entry name" value="AA-Vitamin_Transporters"/>
</dbReference>
<feature type="domain" description="EamA" evidence="8">
    <location>
        <begin position="5"/>
        <end position="138"/>
    </location>
</feature>
<keyword evidence="5 7" id="KW-0472">Membrane</keyword>
<accession>A0A1H4K803</accession>
<feature type="transmembrane region" description="Helical" evidence="7">
    <location>
        <begin position="67"/>
        <end position="87"/>
    </location>
</feature>
<feature type="transmembrane region" description="Helical" evidence="7">
    <location>
        <begin position="93"/>
        <end position="114"/>
    </location>
</feature>
<proteinExistence type="inferred from homology"/>
<feature type="transmembrane region" description="Helical" evidence="7">
    <location>
        <begin position="270"/>
        <end position="287"/>
    </location>
</feature>
<sequence>MHRQAYVFLCLTTLFWGGNAVASRLAVGHVSPMMLTTLRWVIGCALLAAFAWPHLRRDWPEIRPKLPLLAALGTLGFTGFNAVFYSSAQFTSAINIAIEQGAVPMVIFVANFVLFRQRVSFLQIAGFVLSLVGVALVASHGAFSRLLDLNVNFGDALMLVAVLLYAGYTVGLRLKPNIHWLSLMFVLSFFALLASLPLVAWEIATDRLIAPDFQGWMVVFYVVLFPSIFAQTLYIRGNELIGGNRAGLFINLVPIFGTLLSIVILREAFFTYHAVALFMVLGGIWMAEHGGRKLASRASGRKVEPGFGNSDAPPTG</sequence>
<keyword evidence="10" id="KW-1185">Reference proteome</keyword>
<feature type="transmembrane region" description="Helical" evidence="7">
    <location>
        <begin position="180"/>
        <end position="201"/>
    </location>
</feature>
<evidence type="ECO:0000256" key="3">
    <source>
        <dbReference type="ARBA" id="ARBA00022692"/>
    </source>
</evidence>
<feature type="transmembrane region" description="Helical" evidence="7">
    <location>
        <begin position="121"/>
        <end position="143"/>
    </location>
</feature>
<dbReference type="Proteomes" id="UP000199064">
    <property type="component" value="Unassembled WGS sequence"/>
</dbReference>
<evidence type="ECO:0000256" key="6">
    <source>
        <dbReference type="SAM" id="MobiDB-lite"/>
    </source>
</evidence>
<dbReference type="EMBL" id="FNSL01000001">
    <property type="protein sequence ID" value="SEB54052.1"/>
    <property type="molecule type" value="Genomic_DNA"/>
</dbReference>
<dbReference type="RefSeq" id="WP_090328615.1">
    <property type="nucleotide sequence ID" value="NZ_FNSL01000001.1"/>
</dbReference>
<evidence type="ECO:0000256" key="7">
    <source>
        <dbReference type="SAM" id="Phobius"/>
    </source>
</evidence>
<evidence type="ECO:0000259" key="8">
    <source>
        <dbReference type="Pfam" id="PF00892"/>
    </source>
</evidence>
<feature type="transmembrane region" description="Helical" evidence="7">
    <location>
        <begin position="149"/>
        <end position="168"/>
    </location>
</feature>
<comment type="similarity">
    <text evidence="2">Belongs to the EamA transporter family.</text>
</comment>
<dbReference type="PANTHER" id="PTHR32322">
    <property type="entry name" value="INNER MEMBRANE TRANSPORTER"/>
    <property type="match status" value="1"/>
</dbReference>
<name>A0A1H4K803_9HYPH</name>
<dbReference type="PANTHER" id="PTHR32322:SF2">
    <property type="entry name" value="EAMA DOMAIN-CONTAINING PROTEIN"/>
    <property type="match status" value="1"/>
</dbReference>
<evidence type="ECO:0000256" key="4">
    <source>
        <dbReference type="ARBA" id="ARBA00022989"/>
    </source>
</evidence>
<dbReference type="AlphaFoldDB" id="A0A1H4K803"/>
<protein>
    <submittedName>
        <fullName evidence="9">Permease of the drug/metabolite transporter (DMT) superfamily</fullName>
    </submittedName>
</protein>
<feature type="transmembrane region" description="Helical" evidence="7">
    <location>
        <begin position="38"/>
        <end position="55"/>
    </location>
</feature>
<dbReference type="Pfam" id="PF00892">
    <property type="entry name" value="EamA"/>
    <property type="match status" value="2"/>
</dbReference>
<evidence type="ECO:0000313" key="9">
    <source>
        <dbReference type="EMBL" id="SEB54052.1"/>
    </source>
</evidence>
<feature type="transmembrane region" description="Helical" evidence="7">
    <location>
        <begin position="246"/>
        <end position="264"/>
    </location>
</feature>
<organism evidence="9 10">
    <name type="scientific">Nitratireductor aquibiodomus</name>
    <dbReference type="NCBI Taxonomy" id="204799"/>
    <lineage>
        <taxon>Bacteria</taxon>
        <taxon>Pseudomonadati</taxon>
        <taxon>Pseudomonadota</taxon>
        <taxon>Alphaproteobacteria</taxon>
        <taxon>Hyphomicrobiales</taxon>
        <taxon>Phyllobacteriaceae</taxon>
        <taxon>Nitratireductor</taxon>
    </lineage>
</organism>
<keyword evidence="4 7" id="KW-1133">Transmembrane helix</keyword>
<dbReference type="GO" id="GO:0016020">
    <property type="term" value="C:membrane"/>
    <property type="evidence" value="ECO:0007669"/>
    <property type="project" value="UniProtKB-SubCell"/>
</dbReference>
<keyword evidence="3 7" id="KW-0812">Transmembrane</keyword>
<dbReference type="SUPFAM" id="SSF103481">
    <property type="entry name" value="Multidrug resistance efflux transporter EmrE"/>
    <property type="match status" value="2"/>
</dbReference>
<evidence type="ECO:0000256" key="5">
    <source>
        <dbReference type="ARBA" id="ARBA00023136"/>
    </source>
</evidence>
<gene>
    <name evidence="9" type="ORF">SAMN05216452_1998</name>
</gene>
<evidence type="ECO:0000256" key="2">
    <source>
        <dbReference type="ARBA" id="ARBA00007362"/>
    </source>
</evidence>
<dbReference type="InterPro" id="IPR037185">
    <property type="entry name" value="EmrE-like"/>
</dbReference>
<feature type="transmembrane region" description="Helical" evidence="7">
    <location>
        <begin position="213"/>
        <end position="234"/>
    </location>
</feature>
<evidence type="ECO:0000313" key="10">
    <source>
        <dbReference type="Proteomes" id="UP000199064"/>
    </source>
</evidence>
<reference evidence="10" key="1">
    <citation type="submission" date="2016-10" db="EMBL/GenBank/DDBJ databases">
        <authorList>
            <person name="Varghese N."/>
            <person name="Submissions S."/>
        </authorList>
    </citation>
    <scope>NUCLEOTIDE SEQUENCE [LARGE SCALE GENOMIC DNA]</scope>
    <source>
        <strain evidence="10">ES.061</strain>
    </source>
</reference>
<feature type="region of interest" description="Disordered" evidence="6">
    <location>
        <begin position="297"/>
        <end position="316"/>
    </location>
</feature>
<dbReference type="InterPro" id="IPR000620">
    <property type="entry name" value="EamA_dom"/>
</dbReference>
<comment type="subcellular location">
    <subcellularLocation>
        <location evidence="1">Membrane</location>
        <topology evidence="1">Multi-pass membrane protein</topology>
    </subcellularLocation>
</comment>
<evidence type="ECO:0000256" key="1">
    <source>
        <dbReference type="ARBA" id="ARBA00004141"/>
    </source>
</evidence>